<feature type="region of interest" description="Disordered" evidence="1">
    <location>
        <begin position="301"/>
        <end position="459"/>
    </location>
</feature>
<dbReference type="AlphaFoldDB" id="A0A0R0M185"/>
<feature type="chain" id="PRO_5006399073" evidence="2">
    <location>
        <begin position="21"/>
        <end position="786"/>
    </location>
</feature>
<feature type="compositionally biased region" description="Basic and acidic residues" evidence="1">
    <location>
        <begin position="140"/>
        <end position="153"/>
    </location>
</feature>
<feature type="compositionally biased region" description="Polar residues" evidence="1">
    <location>
        <begin position="315"/>
        <end position="332"/>
    </location>
</feature>
<feature type="compositionally biased region" description="Basic and acidic residues" evidence="1">
    <location>
        <begin position="646"/>
        <end position="655"/>
    </location>
</feature>
<dbReference type="VEuPathDB" id="MicrosporidiaDB:M153_2200046284"/>
<dbReference type="Proteomes" id="UP000051530">
    <property type="component" value="Unassembled WGS sequence"/>
</dbReference>
<feature type="compositionally biased region" description="Basic and acidic residues" evidence="1">
    <location>
        <begin position="526"/>
        <end position="535"/>
    </location>
</feature>
<evidence type="ECO:0000256" key="1">
    <source>
        <dbReference type="SAM" id="MobiDB-lite"/>
    </source>
</evidence>
<feature type="region of interest" description="Disordered" evidence="1">
    <location>
        <begin position="485"/>
        <end position="563"/>
    </location>
</feature>
<feature type="signal peptide" evidence="2">
    <location>
        <begin position="1"/>
        <end position="20"/>
    </location>
</feature>
<keyword evidence="4" id="KW-1185">Reference proteome</keyword>
<keyword evidence="2" id="KW-0732">Signal</keyword>
<dbReference type="EMBL" id="LGUB01000004">
    <property type="protein sequence ID" value="KRH95178.1"/>
    <property type="molecule type" value="Genomic_DNA"/>
</dbReference>
<name>A0A0R0M185_9MICR</name>
<feature type="compositionally biased region" description="Polar residues" evidence="1">
    <location>
        <begin position="496"/>
        <end position="509"/>
    </location>
</feature>
<organism evidence="3 4">
    <name type="scientific">Pseudoloma neurophilia</name>
    <dbReference type="NCBI Taxonomy" id="146866"/>
    <lineage>
        <taxon>Eukaryota</taxon>
        <taxon>Fungi</taxon>
        <taxon>Fungi incertae sedis</taxon>
        <taxon>Microsporidia</taxon>
        <taxon>Pseudoloma</taxon>
    </lineage>
</organism>
<sequence>MLLNELVLFLAVFYCSDKNSENNIKDLDESNNQEQVKSEKLQDQNIGICGEDEKMTGSYFFMECEDTTIKRKEDKRQKSVDYVQQGSLDTLMKKFPTMGKFLVVKSTLGNKKITNAEDSWQIEEKEYTDVSSENEEESLESIRDQSSEENQKTCEEKSIILSEIVKKKGKKKWKNLFIRNDKHNSYELKYDKEDCDKPYVEEKLSEAFPNSGMITEKQGNSSVKLTKYEEIPEVNSSVLDNQKNISENEQEIKRITSELLQGSSKQTLLESDSCSESSKESDRKKKWHFSFKRNGSDILRSFRRKKVTGEDSSDNLKTQSLDRSVKQKQSFKMPSVGLGKQRDKKETSSKTDGARHLLDSENDKTNDTESTENDKTNDIQSTENKPTTIDSENDKTNDTESTENKPATIDTENDKSNDTESTENKPATIKKIRLRKKKSQKQRNFFRSSVGRYSPALTEKMDIKNQTKVETLTNVADMVEKMTQEEELSGDVLLRTPSSSSQTSRNYRNSYLEAVSETTECSNKPQKKEIPDKPSQEPVNFPKRSKKTTGKSSNSALSPESPKDVFIKFFTSGKSAHLIPKSPTSVDVCGRFDMDESSDSQSMDHKKIESDKDLSEKSHVDFVDQTPPNHSKEEVKLEKASSYQQKDNDRTRYDLLESQGSTDHEPSSGSQKSEDSCDSVGYQGIPKQFLKSSREKNGSKGQDVFENSNSSDCYETGSIFLDRTISTKFEHNEEDGFSNGTLSDIEEIDEDQFDMVSDCEDSERLEMLQTLPKVYDYLDESDVLNL</sequence>
<feature type="compositionally biased region" description="Basic and acidic residues" evidence="1">
    <location>
        <begin position="340"/>
        <end position="377"/>
    </location>
</feature>
<reference evidence="3 4" key="1">
    <citation type="submission" date="2015-07" db="EMBL/GenBank/DDBJ databases">
        <title>The genome of Pseudoloma neurophilia, a relevant intracellular parasite of the zebrafish.</title>
        <authorList>
            <person name="Ndikumana S."/>
            <person name="Pelin A."/>
            <person name="Sanders J."/>
            <person name="Corradi N."/>
        </authorList>
    </citation>
    <scope>NUCLEOTIDE SEQUENCE [LARGE SCALE GENOMIC DNA]</scope>
    <source>
        <strain evidence="3 4">MK1</strain>
    </source>
</reference>
<evidence type="ECO:0000256" key="2">
    <source>
        <dbReference type="SAM" id="SignalP"/>
    </source>
</evidence>
<feature type="compositionally biased region" description="Basic residues" evidence="1">
    <location>
        <begin position="428"/>
        <end position="441"/>
    </location>
</feature>
<feature type="region of interest" description="Disordered" evidence="1">
    <location>
        <begin position="125"/>
        <end position="153"/>
    </location>
</feature>
<feature type="region of interest" description="Disordered" evidence="1">
    <location>
        <begin position="263"/>
        <end position="287"/>
    </location>
</feature>
<feature type="region of interest" description="Disordered" evidence="1">
    <location>
        <begin position="580"/>
        <end position="683"/>
    </location>
</feature>
<proteinExistence type="predicted"/>
<comment type="caution">
    <text evidence="3">The sequence shown here is derived from an EMBL/GenBank/DDBJ whole genome shotgun (WGS) entry which is preliminary data.</text>
</comment>
<feature type="compositionally biased region" description="Polar residues" evidence="1">
    <location>
        <begin position="378"/>
        <end position="390"/>
    </location>
</feature>
<accession>A0A0R0M185</accession>
<evidence type="ECO:0000313" key="3">
    <source>
        <dbReference type="EMBL" id="KRH95178.1"/>
    </source>
</evidence>
<feature type="compositionally biased region" description="Basic and acidic residues" evidence="1">
    <location>
        <begin position="602"/>
        <end position="622"/>
    </location>
</feature>
<feature type="compositionally biased region" description="Basic and acidic residues" evidence="1">
    <location>
        <begin position="630"/>
        <end position="639"/>
    </location>
</feature>
<evidence type="ECO:0000313" key="4">
    <source>
        <dbReference type="Proteomes" id="UP000051530"/>
    </source>
</evidence>
<gene>
    <name evidence="3" type="ORF">M153_2200046284</name>
</gene>
<protein>
    <submittedName>
        <fullName evidence="3">Uncharacterized protein</fullName>
    </submittedName>
</protein>